<sequence>MSVSYFIFYYESPYLTKNDSVEFYEHLLSSRMSKMAIDSTFSGFTQEEVYSLLSETNEVYNKKRQKGLLTYLSFVVMLIGLIVLISFYYKFLLRSKRDRLKFESAIKNDFAESRLKYQLLIKDLKQKIINDYRTNNKVDLPTLLIIKDYLHKKDKDLATNILASQYDKSKLDLLFIEFEKEI</sequence>
<feature type="transmembrane region" description="Helical" evidence="1">
    <location>
        <begin position="68"/>
        <end position="89"/>
    </location>
</feature>
<evidence type="ECO:0000313" key="2">
    <source>
        <dbReference type="EMBL" id="SDN05858.1"/>
    </source>
</evidence>
<protein>
    <submittedName>
        <fullName evidence="2">Uncharacterized protein</fullName>
    </submittedName>
</protein>
<dbReference type="Proteomes" id="UP000199440">
    <property type="component" value="Unassembled WGS sequence"/>
</dbReference>
<dbReference type="EMBL" id="FNGV01000021">
    <property type="protein sequence ID" value="SDN05858.1"/>
    <property type="molecule type" value="Genomic_DNA"/>
</dbReference>
<accession>A0A1G9Y9V3</accession>
<evidence type="ECO:0000256" key="1">
    <source>
        <dbReference type="SAM" id="Phobius"/>
    </source>
</evidence>
<keyword evidence="3" id="KW-1185">Reference proteome</keyword>
<evidence type="ECO:0000313" key="3">
    <source>
        <dbReference type="Proteomes" id="UP000199440"/>
    </source>
</evidence>
<keyword evidence="1" id="KW-0812">Transmembrane</keyword>
<dbReference type="AlphaFoldDB" id="A0A1G9Y9V3"/>
<gene>
    <name evidence="2" type="ORF">SAMN04488514_12145</name>
</gene>
<reference evidence="2 3" key="1">
    <citation type="submission" date="2016-10" db="EMBL/GenBank/DDBJ databases">
        <authorList>
            <person name="de Groot N.N."/>
        </authorList>
    </citation>
    <scope>NUCLEOTIDE SEQUENCE [LARGE SCALE GENOMIC DNA]</scope>
    <source>
        <strain evidence="2 3">DSM 19886</strain>
    </source>
</reference>
<organism evidence="2 3">
    <name type="scientific">Kriegella aquimaris</name>
    <dbReference type="NCBI Taxonomy" id="192904"/>
    <lineage>
        <taxon>Bacteria</taxon>
        <taxon>Pseudomonadati</taxon>
        <taxon>Bacteroidota</taxon>
        <taxon>Flavobacteriia</taxon>
        <taxon>Flavobacteriales</taxon>
        <taxon>Flavobacteriaceae</taxon>
        <taxon>Kriegella</taxon>
    </lineage>
</organism>
<keyword evidence="1" id="KW-0472">Membrane</keyword>
<proteinExistence type="predicted"/>
<name>A0A1G9Y9V3_9FLAO</name>
<keyword evidence="1" id="KW-1133">Transmembrane helix</keyword>